<feature type="transmembrane region" description="Helical" evidence="1">
    <location>
        <begin position="68"/>
        <end position="88"/>
    </location>
</feature>
<keyword evidence="1" id="KW-1133">Transmembrane helix</keyword>
<keyword evidence="3" id="KW-1185">Reference proteome</keyword>
<gene>
    <name evidence="2" type="ORF">LX80_02268</name>
</gene>
<feature type="transmembrane region" description="Helical" evidence="1">
    <location>
        <begin position="149"/>
        <end position="172"/>
    </location>
</feature>
<evidence type="ECO:0000313" key="2">
    <source>
        <dbReference type="EMBL" id="PZX61538.1"/>
    </source>
</evidence>
<reference evidence="2 3" key="1">
    <citation type="submission" date="2018-06" db="EMBL/GenBank/DDBJ databases">
        <title>Genomic Encyclopedia of Archaeal and Bacterial Type Strains, Phase II (KMG-II): from individual species to whole genera.</title>
        <authorList>
            <person name="Goeker M."/>
        </authorList>
    </citation>
    <scope>NUCLEOTIDE SEQUENCE [LARGE SCALE GENOMIC DNA]</scope>
    <source>
        <strain evidence="2 3">DSM 23241</strain>
    </source>
</reference>
<keyword evidence="1" id="KW-0472">Membrane</keyword>
<name>A0A2W7RL49_9BACT</name>
<proteinExistence type="predicted"/>
<organism evidence="2 3">
    <name type="scientific">Hydrotalea sandarakina</name>
    <dbReference type="NCBI Taxonomy" id="1004304"/>
    <lineage>
        <taxon>Bacteria</taxon>
        <taxon>Pseudomonadati</taxon>
        <taxon>Bacteroidota</taxon>
        <taxon>Chitinophagia</taxon>
        <taxon>Chitinophagales</taxon>
        <taxon>Chitinophagaceae</taxon>
        <taxon>Hydrotalea</taxon>
    </lineage>
</organism>
<accession>A0A2W7RL49</accession>
<evidence type="ECO:0000256" key="1">
    <source>
        <dbReference type="SAM" id="Phobius"/>
    </source>
</evidence>
<dbReference type="RefSeq" id="WP_211307753.1">
    <property type="nucleotide sequence ID" value="NZ_QKZV01000007.1"/>
</dbReference>
<dbReference type="SUPFAM" id="SSF160387">
    <property type="entry name" value="NosL/MerB-like"/>
    <property type="match status" value="1"/>
</dbReference>
<protein>
    <submittedName>
        <fullName evidence="2">Copper chaperone NosL</fullName>
    </submittedName>
</protein>
<dbReference type="AlphaFoldDB" id="A0A2W7RL49"/>
<sequence>MLLAIAGIILLVVVKVPMWRIDLSAPQYPEGLSMFIYPSHLGGNIDIVNGLNHYIGMKHLRTEDFFEFSILPGIIIGFAILFFLTAFFGKKWMSYILFLLFILFGIIAMVDFWRWEYNYGHNLNPEAPIIVPGMAYQPPLIGFKQLLNFGAYSVPALGGWLFIIVGCLLLFVNFKEWKISKKVNKFDQKHATLIIITIVFIFSSCNTSPTSLLIGKDKCSYCKMPYSDNRFGAELITRKGKIYKFDDIHCIVAFIHDKANETQNAKLYFVNFDDDHNLIPLEKVLLIKSNQLHSPMNGDVAAFNTSVEAKQAIEKYAASIVDWHELVSTTYP</sequence>
<dbReference type="EMBL" id="QKZV01000007">
    <property type="protein sequence ID" value="PZX61538.1"/>
    <property type="molecule type" value="Genomic_DNA"/>
</dbReference>
<feature type="transmembrane region" description="Helical" evidence="1">
    <location>
        <begin position="95"/>
        <end position="115"/>
    </location>
</feature>
<comment type="caution">
    <text evidence="2">The sequence shown here is derived from an EMBL/GenBank/DDBJ whole genome shotgun (WGS) entry which is preliminary data.</text>
</comment>
<dbReference type="InterPro" id="IPR008719">
    <property type="entry name" value="N2O_reductase_NosL"/>
</dbReference>
<evidence type="ECO:0000313" key="3">
    <source>
        <dbReference type="Proteomes" id="UP000249720"/>
    </source>
</evidence>
<keyword evidence="1" id="KW-0812">Transmembrane</keyword>
<dbReference type="Pfam" id="PF05573">
    <property type="entry name" value="NosL"/>
    <property type="match status" value="1"/>
</dbReference>
<dbReference type="Proteomes" id="UP000249720">
    <property type="component" value="Unassembled WGS sequence"/>
</dbReference>
<feature type="transmembrane region" description="Helical" evidence="1">
    <location>
        <begin position="193"/>
        <end position="214"/>
    </location>
</feature>